<evidence type="ECO:0000256" key="2">
    <source>
        <dbReference type="ARBA" id="ARBA00008782"/>
    </source>
</evidence>
<evidence type="ECO:0000313" key="11">
    <source>
        <dbReference type="EMBL" id="KAK4147148.1"/>
    </source>
</evidence>
<comment type="function">
    <text evidence="9">Component of the Mediator complex, a coactivator involved in the regulated transcription of nearly all RNA polymerase II-dependent genes. Mediator functions as a bridge to convey information from gene-specific regulatory proteins to the basal RNA polymerase II transcription machinery. Mediator is recruited to promoters by direct interactions with regulatory proteins and serves as a scaffold for the assembly of a functional preinitiation complex with RNA polymerase II and the general transcription factors.</text>
</comment>
<evidence type="ECO:0000256" key="8">
    <source>
        <dbReference type="ARBA" id="ARBA00031256"/>
    </source>
</evidence>
<feature type="compositionally biased region" description="Polar residues" evidence="10">
    <location>
        <begin position="1012"/>
        <end position="1021"/>
    </location>
</feature>
<proteinExistence type="inferred from homology"/>
<comment type="similarity">
    <text evidence="2 9">Belongs to the Mediator complex subunit 5 family.</text>
</comment>
<dbReference type="AlphaFoldDB" id="A0AAN6V947"/>
<name>A0AAN6V947_9PEZI</name>
<feature type="compositionally biased region" description="Low complexity" evidence="10">
    <location>
        <begin position="988"/>
        <end position="1011"/>
    </location>
</feature>
<evidence type="ECO:0000256" key="7">
    <source>
        <dbReference type="ARBA" id="ARBA00023242"/>
    </source>
</evidence>
<dbReference type="PANTHER" id="PTHR35784">
    <property type="entry name" value="MEDIATOR OF RNA POLYMERASE II TRANSCRIPTION SUBUNIT 5"/>
    <property type="match status" value="1"/>
</dbReference>
<evidence type="ECO:0000256" key="6">
    <source>
        <dbReference type="ARBA" id="ARBA00023163"/>
    </source>
</evidence>
<comment type="subcellular location">
    <subcellularLocation>
        <location evidence="1 9">Nucleus</location>
    </subcellularLocation>
</comment>
<keyword evidence="7 9" id="KW-0539">Nucleus</keyword>
<evidence type="ECO:0000313" key="12">
    <source>
        <dbReference type="Proteomes" id="UP001302676"/>
    </source>
</evidence>
<dbReference type="GO" id="GO:0016592">
    <property type="term" value="C:mediator complex"/>
    <property type="evidence" value="ECO:0007669"/>
    <property type="project" value="InterPro"/>
</dbReference>
<dbReference type="EMBL" id="MU853557">
    <property type="protein sequence ID" value="KAK4147148.1"/>
    <property type="molecule type" value="Genomic_DNA"/>
</dbReference>
<feature type="compositionally biased region" description="Gly residues" evidence="10">
    <location>
        <begin position="118"/>
        <end position="131"/>
    </location>
</feature>
<feature type="region of interest" description="Disordered" evidence="10">
    <location>
        <begin position="151"/>
        <end position="175"/>
    </location>
</feature>
<dbReference type="Pfam" id="PF08689">
    <property type="entry name" value="Med5"/>
    <property type="match status" value="1"/>
</dbReference>
<organism evidence="11 12">
    <name type="scientific">Dichotomopilus funicola</name>
    <dbReference type="NCBI Taxonomy" id="1934379"/>
    <lineage>
        <taxon>Eukaryota</taxon>
        <taxon>Fungi</taxon>
        <taxon>Dikarya</taxon>
        <taxon>Ascomycota</taxon>
        <taxon>Pezizomycotina</taxon>
        <taxon>Sordariomycetes</taxon>
        <taxon>Sordariomycetidae</taxon>
        <taxon>Sordariales</taxon>
        <taxon>Chaetomiaceae</taxon>
        <taxon>Dichotomopilus</taxon>
    </lineage>
</organism>
<evidence type="ECO:0000256" key="10">
    <source>
        <dbReference type="SAM" id="MobiDB-lite"/>
    </source>
</evidence>
<protein>
    <recommendedName>
        <fullName evidence="3 9">Mediator of RNA polymerase II transcription subunit 5</fullName>
    </recommendedName>
    <alternativeName>
        <fullName evidence="8 9">Mediator complex subunit 5</fullName>
    </alternativeName>
</protein>
<keyword evidence="6 9" id="KW-0804">Transcription</keyword>
<accession>A0AAN6V947</accession>
<feature type="compositionally biased region" description="Low complexity" evidence="10">
    <location>
        <begin position="851"/>
        <end position="890"/>
    </location>
</feature>
<evidence type="ECO:0000256" key="1">
    <source>
        <dbReference type="ARBA" id="ARBA00004123"/>
    </source>
</evidence>
<reference evidence="11" key="2">
    <citation type="submission" date="2023-05" db="EMBL/GenBank/DDBJ databases">
        <authorList>
            <consortium name="Lawrence Berkeley National Laboratory"/>
            <person name="Steindorff A."/>
            <person name="Hensen N."/>
            <person name="Bonometti L."/>
            <person name="Westerberg I."/>
            <person name="Brannstrom I.O."/>
            <person name="Guillou S."/>
            <person name="Cros-Aarteil S."/>
            <person name="Calhoun S."/>
            <person name="Haridas S."/>
            <person name="Kuo A."/>
            <person name="Mondo S."/>
            <person name="Pangilinan J."/>
            <person name="Riley R."/>
            <person name="Labutti K."/>
            <person name="Andreopoulos B."/>
            <person name="Lipzen A."/>
            <person name="Chen C."/>
            <person name="Yanf M."/>
            <person name="Daum C."/>
            <person name="Ng V."/>
            <person name="Clum A."/>
            <person name="Ohm R."/>
            <person name="Martin F."/>
            <person name="Silar P."/>
            <person name="Natvig D."/>
            <person name="Lalanne C."/>
            <person name="Gautier V."/>
            <person name="Ament-Velasquez S.L."/>
            <person name="Kruys A."/>
            <person name="Hutchinson M.I."/>
            <person name="Powell A.J."/>
            <person name="Barry K."/>
            <person name="Miller A.N."/>
            <person name="Grigoriev I.V."/>
            <person name="Debuchy R."/>
            <person name="Gladieux P."/>
            <person name="Thoren M.H."/>
            <person name="Johannesson H."/>
        </authorList>
    </citation>
    <scope>NUCLEOTIDE SEQUENCE</scope>
    <source>
        <strain evidence="11">CBS 141.50</strain>
    </source>
</reference>
<keyword evidence="4 9" id="KW-0805">Transcription regulation</keyword>
<dbReference type="PANTHER" id="PTHR35784:SF1">
    <property type="entry name" value="MEDIATOR OF RNA POLYMERASE II TRANSCRIPTION SUBUNIT 5"/>
    <property type="match status" value="1"/>
</dbReference>
<dbReference type="Proteomes" id="UP001302676">
    <property type="component" value="Unassembled WGS sequence"/>
</dbReference>
<feature type="region of interest" description="Disordered" evidence="10">
    <location>
        <begin position="975"/>
        <end position="1021"/>
    </location>
</feature>
<sequence>MDPHHAHAHNTLTTSLTAWQHFLDRALLNRLDPARFAAFLPIHFSAHPLPPALVADVLLRPPPAPRGCYRLDPRVLLYLQALLRQRWVDVAGVLRGLFVYSSAQRRVGGEEGEEGDNGEGAGEGGGISGDGGDVDVKMEVEEEGGGIQAGVEAHNKNDTGKKNTTTTKRPRKPRRWQNSYDDEEVILWRLARAIHEGTAVKTAREVAQVAQVLAAWMRLFAARDVFGPSAMHHHPAALMQARDDMEDARAAFVLLLIAFSESPTVLAALERVAFRGVCKWLSEALRVFVPCIMQGLPAMATRLEIFRTDVLGKHLPRKKKDVEDVDSYVDSFIDMDSFQVPELPVVNSRAGLYIYLSAALVGRPMLDDTALFTYLHNRYQGDIQSTAVQLILASFDLLANAVFRNEGPKTGHLLKSYVVNKVPLILVSLARTANMYPFDPESCIKEALGQVDTNVFPTLSGMFEMTTNNAHHNNANSSFHDSVRQDFCFSCQLHGLLSQQAIESLLGDITYQSLPDEGRYVKESLVQACLQDVDRTQKLIGELDNMNGNVGAAAQAIIEVIGSLCRNKETMTLKQLCSQLAAKPLSLDVLLLFDKPQKILQPLCELLDNWAGYEEDQGEYQPVYEEFGSILLLLLAFVYRYNLSPADLGLRSPDLFLAKLLGGGNKYRPLEELDEQEKAHLNGWIHGLFDTAGGLGDDLMASCPPQDFYLLIPTLFQQIVVALSAGYLADDVLKGGLEYLVGVLLLPSLVPAILYLSNQLWVGGPQMQSAIIKILQVIIRPSGISNEAMTMLSSVLNIVAKPLEHALRSYQRQDPKCQEIEPLLRAIQENLALSRRTGGADHTELESWCSTHANSSSTSNATNNNNTLTNSSNNNTTNNNNNGASGTTTTYPHSGLTAAVRHTVQSLIQWAQHPPSLNGTPATYTHRQTLAAVKMLGAKRVLAVLLDELRAAADTPQASIAYDVATALICAPDVTNDASLPPPPSPTDPNTSNPTGTNPDGTTTTAQQQQQKSQHPSNIQRRTTLRTALHLKATTWKQTQTQTQQKSGSNDPLTAETIVRLHRRVEAQLTPAPPPLALAAIAINAAAAMLHGHGQPVGVELAGALGSGDVLGDAMGGSATGDLLQDSMVLDAAAAAAGLDGTDLLGGSAGDLGSNSGAGGTELGGDGLFGSLGAGSDFGADFGGWDMDLS</sequence>
<reference evidence="11" key="1">
    <citation type="journal article" date="2023" name="Mol. Phylogenet. Evol.">
        <title>Genome-scale phylogeny and comparative genomics of the fungal order Sordariales.</title>
        <authorList>
            <person name="Hensen N."/>
            <person name="Bonometti L."/>
            <person name="Westerberg I."/>
            <person name="Brannstrom I.O."/>
            <person name="Guillou S."/>
            <person name="Cros-Aarteil S."/>
            <person name="Calhoun S."/>
            <person name="Haridas S."/>
            <person name="Kuo A."/>
            <person name="Mondo S."/>
            <person name="Pangilinan J."/>
            <person name="Riley R."/>
            <person name="LaButti K."/>
            <person name="Andreopoulos B."/>
            <person name="Lipzen A."/>
            <person name="Chen C."/>
            <person name="Yan M."/>
            <person name="Daum C."/>
            <person name="Ng V."/>
            <person name="Clum A."/>
            <person name="Steindorff A."/>
            <person name="Ohm R.A."/>
            <person name="Martin F."/>
            <person name="Silar P."/>
            <person name="Natvig D.O."/>
            <person name="Lalanne C."/>
            <person name="Gautier V."/>
            <person name="Ament-Velasquez S.L."/>
            <person name="Kruys A."/>
            <person name="Hutchinson M.I."/>
            <person name="Powell A.J."/>
            <person name="Barry K."/>
            <person name="Miller A.N."/>
            <person name="Grigoriev I.V."/>
            <person name="Debuchy R."/>
            <person name="Gladieux P."/>
            <person name="Hiltunen Thoren M."/>
            <person name="Johannesson H."/>
        </authorList>
    </citation>
    <scope>NUCLEOTIDE SEQUENCE</scope>
    <source>
        <strain evidence="11">CBS 141.50</strain>
    </source>
</reference>
<dbReference type="GO" id="GO:0006357">
    <property type="term" value="P:regulation of transcription by RNA polymerase II"/>
    <property type="evidence" value="ECO:0007669"/>
    <property type="project" value="InterPro"/>
</dbReference>
<evidence type="ECO:0000256" key="3">
    <source>
        <dbReference type="ARBA" id="ARBA00020628"/>
    </source>
</evidence>
<dbReference type="InterPro" id="IPR014801">
    <property type="entry name" value="Mediator_Med5_fun"/>
</dbReference>
<keyword evidence="5 9" id="KW-0010">Activator</keyword>
<keyword evidence="12" id="KW-1185">Reference proteome</keyword>
<feature type="region of interest" description="Disordered" evidence="10">
    <location>
        <begin position="106"/>
        <end position="134"/>
    </location>
</feature>
<gene>
    <name evidence="9" type="primary">MED5</name>
    <name evidence="11" type="ORF">C8A04DRAFT_34369</name>
</gene>
<comment type="subunit">
    <text evidence="9">Component of the Mediator complex.</text>
</comment>
<evidence type="ECO:0000256" key="5">
    <source>
        <dbReference type="ARBA" id="ARBA00023159"/>
    </source>
</evidence>
<evidence type="ECO:0000256" key="4">
    <source>
        <dbReference type="ARBA" id="ARBA00023015"/>
    </source>
</evidence>
<feature type="region of interest" description="Disordered" evidence="10">
    <location>
        <begin position="851"/>
        <end position="893"/>
    </location>
</feature>
<comment type="caution">
    <text evidence="11">The sequence shown here is derived from an EMBL/GenBank/DDBJ whole genome shotgun (WGS) entry which is preliminary data.</text>
</comment>
<evidence type="ECO:0000256" key="9">
    <source>
        <dbReference type="RuleBase" id="RU364142"/>
    </source>
</evidence>
<dbReference type="GO" id="GO:0003712">
    <property type="term" value="F:transcription coregulator activity"/>
    <property type="evidence" value="ECO:0007669"/>
    <property type="project" value="InterPro"/>
</dbReference>